<feature type="domain" description="Ig-like" evidence="12">
    <location>
        <begin position="19"/>
        <end position="117"/>
    </location>
</feature>
<reference evidence="13 14" key="1">
    <citation type="submission" date="2014-03" db="EMBL/GenBank/DDBJ databases">
        <authorList>
            <person name="Warren W."/>
            <person name="Wilson R.K."/>
        </authorList>
    </citation>
    <scope>NUCLEOTIDE SEQUENCE</scope>
</reference>
<dbReference type="InterPro" id="IPR036179">
    <property type="entry name" value="Ig-like_dom_sf"/>
</dbReference>
<dbReference type="GO" id="GO:0005886">
    <property type="term" value="C:plasma membrane"/>
    <property type="evidence" value="ECO:0007669"/>
    <property type="project" value="UniProtKB-SubCell"/>
</dbReference>
<keyword evidence="6" id="KW-1064">Adaptive immunity</keyword>
<proteinExistence type="predicted"/>
<comment type="subcellular location">
    <subcellularLocation>
        <location evidence="1">Cell membrane</location>
    </subcellularLocation>
    <subcellularLocation>
        <location evidence="2">Secreted</location>
    </subcellularLocation>
</comment>
<comment type="subunit">
    <text evidence="9">Immunoglobulins are composed of two identical heavy chains and two identical light chains; disulfide-linked.</text>
</comment>
<dbReference type="Proteomes" id="UP000029965">
    <property type="component" value="Chromosome 24"/>
</dbReference>
<dbReference type="SUPFAM" id="SSF48726">
    <property type="entry name" value="Immunoglobulin"/>
    <property type="match status" value="1"/>
</dbReference>
<protein>
    <submittedName>
        <fullName evidence="13">Immunoglobulin heavy variable 1-45</fullName>
    </submittedName>
</protein>
<dbReference type="Pfam" id="PF07686">
    <property type="entry name" value="V-set"/>
    <property type="match status" value="1"/>
</dbReference>
<dbReference type="PANTHER" id="PTHR23266">
    <property type="entry name" value="IMMUNOGLOBULIN HEAVY CHAIN"/>
    <property type="match status" value="1"/>
</dbReference>
<evidence type="ECO:0000313" key="14">
    <source>
        <dbReference type="Proteomes" id="UP000029965"/>
    </source>
</evidence>
<feature type="signal peptide" evidence="11">
    <location>
        <begin position="1"/>
        <end position="19"/>
    </location>
</feature>
<evidence type="ECO:0000256" key="3">
    <source>
        <dbReference type="ARBA" id="ARBA00022475"/>
    </source>
</evidence>
<dbReference type="eggNOG" id="ENOG502SQQV">
    <property type="taxonomic scope" value="Eukaryota"/>
</dbReference>
<dbReference type="Bgee" id="ENSCSAG00000009175">
    <property type="expression patterns" value="Expressed in blood"/>
</dbReference>
<evidence type="ECO:0000256" key="8">
    <source>
        <dbReference type="ARBA" id="ARBA00023319"/>
    </source>
</evidence>
<dbReference type="Ensembl" id="ENSCSAT00000007255.1">
    <property type="protein sequence ID" value="ENSCSAP00000005427.1"/>
    <property type="gene ID" value="ENSCSAG00000009175.1"/>
</dbReference>
<evidence type="ECO:0000256" key="6">
    <source>
        <dbReference type="ARBA" id="ARBA00023130"/>
    </source>
</evidence>
<keyword evidence="8" id="KW-0393">Immunoglobulin domain</keyword>
<evidence type="ECO:0000256" key="11">
    <source>
        <dbReference type="SAM" id="SignalP"/>
    </source>
</evidence>
<keyword evidence="4" id="KW-0964">Secreted</keyword>
<dbReference type="InterPro" id="IPR013106">
    <property type="entry name" value="Ig_V-set"/>
</dbReference>
<keyword evidence="11" id="KW-0732">Signal</keyword>
<evidence type="ECO:0000256" key="4">
    <source>
        <dbReference type="ARBA" id="ARBA00022525"/>
    </source>
</evidence>
<gene>
    <name evidence="13" type="primary">IGHV1-45</name>
</gene>
<keyword evidence="3" id="KW-1003">Cell membrane</keyword>
<name>A0A0D9R9Y8_CHLSB</name>
<evidence type="ECO:0000256" key="9">
    <source>
        <dbReference type="ARBA" id="ARBA00038737"/>
    </source>
</evidence>
<keyword evidence="7" id="KW-0472">Membrane</keyword>
<evidence type="ECO:0000313" key="13">
    <source>
        <dbReference type="Ensembl" id="ENSCSAP00000005427.1"/>
    </source>
</evidence>
<dbReference type="PROSITE" id="PS50835">
    <property type="entry name" value="IG_LIKE"/>
    <property type="match status" value="1"/>
</dbReference>
<dbReference type="GeneTree" id="ENSGT00950000183013"/>
<dbReference type="GO" id="GO:0002250">
    <property type="term" value="P:adaptive immune response"/>
    <property type="evidence" value="ECO:0007669"/>
    <property type="project" value="UniProtKB-KW"/>
</dbReference>
<dbReference type="InterPro" id="IPR013783">
    <property type="entry name" value="Ig-like_fold"/>
</dbReference>
<reference evidence="13" key="2">
    <citation type="submission" date="2025-08" db="UniProtKB">
        <authorList>
            <consortium name="Ensembl"/>
        </authorList>
    </citation>
    <scope>IDENTIFICATION</scope>
</reference>
<feature type="chain" id="PRO_5002345063" evidence="11">
    <location>
        <begin position="20"/>
        <end position="117"/>
    </location>
</feature>
<evidence type="ECO:0000256" key="2">
    <source>
        <dbReference type="ARBA" id="ARBA00004613"/>
    </source>
</evidence>
<dbReference type="InterPro" id="IPR007110">
    <property type="entry name" value="Ig-like_dom"/>
</dbReference>
<dbReference type="GO" id="GO:0005576">
    <property type="term" value="C:extracellular region"/>
    <property type="evidence" value="ECO:0007669"/>
    <property type="project" value="UniProtKB-SubCell"/>
</dbReference>
<reference evidence="13" key="3">
    <citation type="submission" date="2025-09" db="UniProtKB">
        <authorList>
            <consortium name="Ensembl"/>
        </authorList>
    </citation>
    <scope>IDENTIFICATION</scope>
</reference>
<dbReference type="STRING" id="60711.ENSCSAP00000005427"/>
<dbReference type="FunFam" id="2.60.40.10:FF:000556">
    <property type="entry name" value="Immunoglobulin heavy variable 7-81 (non-functional)"/>
    <property type="match status" value="1"/>
</dbReference>
<evidence type="ECO:0000256" key="7">
    <source>
        <dbReference type="ARBA" id="ARBA00023136"/>
    </source>
</evidence>
<evidence type="ECO:0000259" key="12">
    <source>
        <dbReference type="PROSITE" id="PS50835"/>
    </source>
</evidence>
<keyword evidence="10" id="KW-1280">Immunoglobulin</keyword>
<keyword evidence="5" id="KW-0391">Immunity</keyword>
<evidence type="ECO:0000256" key="10">
    <source>
        <dbReference type="ARBA" id="ARBA00043265"/>
    </source>
</evidence>
<accession>A0A0D9R9Y8</accession>
<dbReference type="GO" id="GO:0019814">
    <property type="term" value="C:immunoglobulin complex"/>
    <property type="evidence" value="ECO:0007669"/>
    <property type="project" value="UniProtKB-KW"/>
</dbReference>
<dbReference type="Gene3D" id="2.60.40.10">
    <property type="entry name" value="Immunoglobulins"/>
    <property type="match status" value="1"/>
</dbReference>
<dbReference type="EMBL" id="AQIB01153541">
    <property type="status" value="NOT_ANNOTATED_CDS"/>
    <property type="molecule type" value="Genomic_DNA"/>
</dbReference>
<sequence>MDWTWRILFLVAAATGAHSEMQLVQSEAEVKKPGASVKVSCKVSGYTFTYPYLHWVRQTPGQGLEWMGWITPYNGNTNYAQKFQDRVTITRDRSMSTAYMELSSLRSEDTAVYYCAR</sequence>
<evidence type="ECO:0000256" key="1">
    <source>
        <dbReference type="ARBA" id="ARBA00004236"/>
    </source>
</evidence>
<evidence type="ECO:0000256" key="5">
    <source>
        <dbReference type="ARBA" id="ARBA00022859"/>
    </source>
</evidence>
<dbReference type="SMART" id="SM00406">
    <property type="entry name" value="IGv"/>
    <property type="match status" value="1"/>
</dbReference>
<dbReference type="InterPro" id="IPR050199">
    <property type="entry name" value="IgHV"/>
</dbReference>
<dbReference type="AlphaFoldDB" id="A0A0D9R9Y8"/>
<organism evidence="13 14">
    <name type="scientific">Chlorocebus sabaeus</name>
    <name type="common">Green monkey</name>
    <name type="synonym">Simia sabaea</name>
    <dbReference type="NCBI Taxonomy" id="60711"/>
    <lineage>
        <taxon>Eukaryota</taxon>
        <taxon>Metazoa</taxon>
        <taxon>Chordata</taxon>
        <taxon>Craniata</taxon>
        <taxon>Vertebrata</taxon>
        <taxon>Euteleostomi</taxon>
        <taxon>Mammalia</taxon>
        <taxon>Eutheria</taxon>
        <taxon>Euarchontoglires</taxon>
        <taxon>Primates</taxon>
        <taxon>Haplorrhini</taxon>
        <taxon>Catarrhini</taxon>
        <taxon>Cercopithecidae</taxon>
        <taxon>Cercopithecinae</taxon>
        <taxon>Chlorocebus</taxon>
    </lineage>
</organism>
<dbReference type="OMA" id="WIVKINT"/>
<keyword evidence="14" id="KW-1185">Reference proteome</keyword>